<evidence type="ECO:0000313" key="3">
    <source>
        <dbReference type="EMBL" id="RCX24840.1"/>
    </source>
</evidence>
<accession>A0A369BT59</accession>
<protein>
    <submittedName>
        <fullName evidence="3">Uncharacterized protein</fullName>
    </submittedName>
</protein>
<evidence type="ECO:0000313" key="4">
    <source>
        <dbReference type="Proteomes" id="UP000252707"/>
    </source>
</evidence>
<keyword evidence="4" id="KW-1185">Reference proteome</keyword>
<sequence length="185" mass="20847">MKFFNMTALAAAVAASALAMQPVLAEETAPAPTEVSVPGHAFSADRAQLEAQREQRRVEMAQRREAMKARMEQERAAARESMEAEHAAFAKVMEAERNAFAPVNYTGDAADWQTQQIESRKAVQEAYAEMYRLQAERFERDQRAMAEAMGVDYDTLREQQKAAWEQHQAAMQKFIEEQRKAATGS</sequence>
<comment type="caution">
    <text evidence="3">The sequence shown here is derived from an EMBL/GenBank/DDBJ whole genome shotgun (WGS) entry which is preliminary data.</text>
</comment>
<dbReference type="EMBL" id="QPJY01000015">
    <property type="protein sequence ID" value="RCX24840.1"/>
    <property type="molecule type" value="Genomic_DNA"/>
</dbReference>
<feature type="signal peptide" evidence="2">
    <location>
        <begin position="1"/>
        <end position="25"/>
    </location>
</feature>
<gene>
    <name evidence="3" type="ORF">DFQ59_11560</name>
</gene>
<evidence type="ECO:0000256" key="1">
    <source>
        <dbReference type="SAM" id="Coils"/>
    </source>
</evidence>
<keyword evidence="2" id="KW-0732">Signal</keyword>
<name>A0A369BT59_9GAMM</name>
<keyword evidence="1" id="KW-0175">Coiled coil</keyword>
<reference evidence="3 4" key="1">
    <citation type="submission" date="2018-07" db="EMBL/GenBank/DDBJ databases">
        <title>Genomic Encyclopedia of Type Strains, Phase IV (KMG-IV): sequencing the most valuable type-strain genomes for metagenomic binning, comparative biology and taxonomic classification.</title>
        <authorList>
            <person name="Goeker M."/>
        </authorList>
    </citation>
    <scope>NUCLEOTIDE SEQUENCE [LARGE SCALE GENOMIC DNA]</scope>
    <source>
        <strain evidence="3 4">DSM 26407</strain>
    </source>
</reference>
<dbReference type="Proteomes" id="UP000252707">
    <property type="component" value="Unassembled WGS sequence"/>
</dbReference>
<proteinExistence type="predicted"/>
<dbReference type="RefSeq" id="WP_114281156.1">
    <property type="nucleotide sequence ID" value="NZ_QPJY01000015.1"/>
</dbReference>
<organism evidence="3 4">
    <name type="scientific">Thioalbus denitrificans</name>
    <dbReference type="NCBI Taxonomy" id="547122"/>
    <lineage>
        <taxon>Bacteria</taxon>
        <taxon>Pseudomonadati</taxon>
        <taxon>Pseudomonadota</taxon>
        <taxon>Gammaproteobacteria</taxon>
        <taxon>Chromatiales</taxon>
        <taxon>Ectothiorhodospiraceae</taxon>
        <taxon>Thioalbus</taxon>
    </lineage>
</organism>
<feature type="chain" id="PRO_5016793555" evidence="2">
    <location>
        <begin position="26"/>
        <end position="185"/>
    </location>
</feature>
<feature type="coiled-coil region" evidence="1">
    <location>
        <begin position="44"/>
        <end position="88"/>
    </location>
</feature>
<dbReference type="AlphaFoldDB" id="A0A369BT59"/>
<evidence type="ECO:0000256" key="2">
    <source>
        <dbReference type="SAM" id="SignalP"/>
    </source>
</evidence>